<accession>A0AAW1LLK8</accession>
<sequence length="521" mass="60501">MRQFFKTHLHIIISVFAFLGLFATIIQSNGSKGLPNIFVFPSNIIWPRNNNNNNNNNNSNIIDYYGGIIKNNNDKINGTSNSLSSIYDPLAFSLAIIHNSSTLSKSEEKKQRALKRIRESINEILRWRKKEDEEVETIEVELAKARVLIKEAFQNSRSNTSNISNLGHVDYVPHGKIYKNAFAFHRSYLLMEKLFKIYVYEEGEAPLFHYGVCKNIYSMEGIFINTMEQNTQFKTNNPKKAHVFFLPFSVVMILEHLFDPIIRDKAVLERTIVDYVNVISHKYPFWNRSLGLDHFMLSCHDWGPRATWYHPLLYFHSIRALCNANTSENFNPRKDVPIPEINLVTGQTTTLIHGSPPSERTTLGFFAGHMHGHIRPALLNHWKSKDDDLKIYEELPKNISYRDMMSRSKYCICPSGFEVASPRIVEAIYAGCVPVLISQNYILPYSDVLDWDEFSIRVSLSDVPNLKKILMDIPYERYLKMQTGVTQVQRHFVINNPPKKYDVFHMTIHSIWLRRLNVRFS</sequence>
<dbReference type="PANTHER" id="PTHR11062">
    <property type="entry name" value="EXOSTOSIN HEPARAN SULFATE GLYCOSYLTRANSFERASE -RELATED"/>
    <property type="match status" value="1"/>
</dbReference>
<name>A0AAW1LLK8_SAPOF</name>
<dbReference type="PANTHER" id="PTHR11062:SF217">
    <property type="entry name" value="EXOSTOSIN FAMILY PROTEIN"/>
    <property type="match status" value="1"/>
</dbReference>
<keyword evidence="6" id="KW-0812">Transmembrane</keyword>
<organism evidence="8 9">
    <name type="scientific">Saponaria officinalis</name>
    <name type="common">Common soapwort</name>
    <name type="synonym">Lychnis saponaria</name>
    <dbReference type="NCBI Taxonomy" id="3572"/>
    <lineage>
        <taxon>Eukaryota</taxon>
        <taxon>Viridiplantae</taxon>
        <taxon>Streptophyta</taxon>
        <taxon>Embryophyta</taxon>
        <taxon>Tracheophyta</taxon>
        <taxon>Spermatophyta</taxon>
        <taxon>Magnoliopsida</taxon>
        <taxon>eudicotyledons</taxon>
        <taxon>Gunneridae</taxon>
        <taxon>Pentapetalae</taxon>
        <taxon>Caryophyllales</taxon>
        <taxon>Caryophyllaceae</taxon>
        <taxon>Caryophylleae</taxon>
        <taxon>Saponaria</taxon>
    </lineage>
</organism>
<evidence type="ECO:0000313" key="9">
    <source>
        <dbReference type="Proteomes" id="UP001443914"/>
    </source>
</evidence>
<keyword evidence="5" id="KW-0333">Golgi apparatus</keyword>
<feature type="domain" description="Exostosin GT47" evidence="7">
    <location>
        <begin position="192"/>
        <end position="471"/>
    </location>
</feature>
<keyword evidence="3" id="KW-0808">Transferase</keyword>
<dbReference type="GO" id="GO:0016757">
    <property type="term" value="F:glycosyltransferase activity"/>
    <property type="evidence" value="ECO:0007669"/>
    <property type="project" value="UniProtKB-KW"/>
</dbReference>
<dbReference type="GO" id="GO:0000139">
    <property type="term" value="C:Golgi membrane"/>
    <property type="evidence" value="ECO:0007669"/>
    <property type="project" value="UniProtKB-SubCell"/>
</dbReference>
<reference evidence="8" key="1">
    <citation type="submission" date="2024-03" db="EMBL/GenBank/DDBJ databases">
        <title>WGS assembly of Saponaria officinalis var. Norfolk2.</title>
        <authorList>
            <person name="Jenkins J."/>
            <person name="Shu S."/>
            <person name="Grimwood J."/>
            <person name="Barry K."/>
            <person name="Goodstein D."/>
            <person name="Schmutz J."/>
            <person name="Leebens-Mack J."/>
            <person name="Osbourn A."/>
        </authorList>
    </citation>
    <scope>NUCLEOTIDE SEQUENCE [LARGE SCALE GENOMIC DNA]</scope>
    <source>
        <strain evidence="8">JIC</strain>
    </source>
</reference>
<keyword evidence="6" id="KW-0472">Membrane</keyword>
<keyword evidence="3" id="KW-0328">Glycosyltransferase</keyword>
<dbReference type="EMBL" id="JBDFQZ010000004">
    <property type="protein sequence ID" value="KAK9734351.1"/>
    <property type="molecule type" value="Genomic_DNA"/>
</dbReference>
<comment type="subcellular location">
    <subcellularLocation>
        <location evidence="1">Golgi apparatus membrane</location>
        <topology evidence="1">Single-pass type II membrane protein</topology>
    </subcellularLocation>
</comment>
<keyword evidence="6" id="KW-1133">Transmembrane helix</keyword>
<comment type="similarity">
    <text evidence="2">Belongs to the glycosyltransferase 47 family.</text>
</comment>
<evidence type="ECO:0000256" key="4">
    <source>
        <dbReference type="ARBA" id="ARBA00022968"/>
    </source>
</evidence>
<keyword evidence="4" id="KW-0735">Signal-anchor</keyword>
<comment type="caution">
    <text evidence="8">The sequence shown here is derived from an EMBL/GenBank/DDBJ whole genome shotgun (WGS) entry which is preliminary data.</text>
</comment>
<evidence type="ECO:0000313" key="8">
    <source>
        <dbReference type="EMBL" id="KAK9734351.1"/>
    </source>
</evidence>
<proteinExistence type="inferred from homology"/>
<protein>
    <recommendedName>
        <fullName evidence="7">Exostosin GT47 domain-containing protein</fullName>
    </recommendedName>
</protein>
<keyword evidence="9" id="KW-1185">Reference proteome</keyword>
<evidence type="ECO:0000259" key="7">
    <source>
        <dbReference type="Pfam" id="PF03016"/>
    </source>
</evidence>
<dbReference type="AlphaFoldDB" id="A0AAW1LLK8"/>
<evidence type="ECO:0000256" key="3">
    <source>
        <dbReference type="ARBA" id="ARBA00022676"/>
    </source>
</evidence>
<evidence type="ECO:0000256" key="6">
    <source>
        <dbReference type="SAM" id="Phobius"/>
    </source>
</evidence>
<dbReference type="Proteomes" id="UP001443914">
    <property type="component" value="Unassembled WGS sequence"/>
</dbReference>
<feature type="transmembrane region" description="Helical" evidence="6">
    <location>
        <begin position="7"/>
        <end position="26"/>
    </location>
</feature>
<evidence type="ECO:0000256" key="5">
    <source>
        <dbReference type="ARBA" id="ARBA00023034"/>
    </source>
</evidence>
<dbReference type="InterPro" id="IPR004263">
    <property type="entry name" value="Exostosin"/>
</dbReference>
<gene>
    <name evidence="8" type="ORF">RND81_04G133600</name>
</gene>
<evidence type="ECO:0000256" key="1">
    <source>
        <dbReference type="ARBA" id="ARBA00004323"/>
    </source>
</evidence>
<dbReference type="InterPro" id="IPR040911">
    <property type="entry name" value="Exostosin_GT47"/>
</dbReference>
<dbReference type="Pfam" id="PF03016">
    <property type="entry name" value="Exostosin_GT47"/>
    <property type="match status" value="1"/>
</dbReference>
<evidence type="ECO:0000256" key="2">
    <source>
        <dbReference type="ARBA" id="ARBA00010271"/>
    </source>
</evidence>